<feature type="compositionally biased region" description="Polar residues" evidence="1">
    <location>
        <begin position="74"/>
        <end position="84"/>
    </location>
</feature>
<evidence type="ECO:0000256" key="1">
    <source>
        <dbReference type="SAM" id="MobiDB-lite"/>
    </source>
</evidence>
<dbReference type="EMBL" id="CAACVJ010000255">
    <property type="protein sequence ID" value="VEP15344.1"/>
    <property type="molecule type" value="Genomic_DNA"/>
</dbReference>
<feature type="region of interest" description="Disordered" evidence="1">
    <location>
        <begin position="68"/>
        <end position="90"/>
    </location>
</feature>
<organism evidence="2 3">
    <name type="scientific">Hyella patelloides LEGE 07179</name>
    <dbReference type="NCBI Taxonomy" id="945734"/>
    <lineage>
        <taxon>Bacteria</taxon>
        <taxon>Bacillati</taxon>
        <taxon>Cyanobacteriota</taxon>
        <taxon>Cyanophyceae</taxon>
        <taxon>Pleurocapsales</taxon>
        <taxon>Hyellaceae</taxon>
        <taxon>Hyella</taxon>
    </lineage>
</organism>
<name>A0A563VV36_9CYAN</name>
<accession>A0A563VV36</accession>
<protein>
    <submittedName>
        <fullName evidence="2">Uncharacterized protein</fullName>
    </submittedName>
</protein>
<evidence type="ECO:0000313" key="3">
    <source>
        <dbReference type="Proteomes" id="UP000320055"/>
    </source>
</evidence>
<evidence type="ECO:0000313" key="2">
    <source>
        <dbReference type="EMBL" id="VEP15344.1"/>
    </source>
</evidence>
<proteinExistence type="predicted"/>
<sequence length="90" mass="9941">MSEAKANKRKGIAELRQPTTNKGIKFRRISASRFNLIDSINKAKPANKTRNSISQTGPKIGAAIRMKRKEAPQTAANNNNSSKSDIFIDK</sequence>
<reference evidence="2 3" key="1">
    <citation type="submission" date="2019-01" db="EMBL/GenBank/DDBJ databases">
        <authorList>
            <person name="Brito A."/>
        </authorList>
    </citation>
    <scope>NUCLEOTIDE SEQUENCE [LARGE SCALE GENOMIC DNA]</scope>
    <source>
        <strain evidence="2">1</strain>
    </source>
</reference>
<dbReference type="Proteomes" id="UP000320055">
    <property type="component" value="Unassembled WGS sequence"/>
</dbReference>
<dbReference type="AlphaFoldDB" id="A0A563VV36"/>
<keyword evidence="3" id="KW-1185">Reference proteome</keyword>
<gene>
    <name evidence="2" type="ORF">H1P_3280006</name>
</gene>